<dbReference type="RefSeq" id="WP_345274771.1">
    <property type="nucleotide sequence ID" value="NZ_BAABJH010000007.1"/>
</dbReference>
<evidence type="ECO:0000313" key="8">
    <source>
        <dbReference type="Proteomes" id="UP001500433"/>
    </source>
</evidence>
<protein>
    <submittedName>
        <fullName evidence="7">RNA polymerase sigma-70 factor</fullName>
    </submittedName>
</protein>
<evidence type="ECO:0000256" key="1">
    <source>
        <dbReference type="ARBA" id="ARBA00010641"/>
    </source>
</evidence>
<proteinExistence type="inferred from homology"/>
<dbReference type="SUPFAM" id="SSF88659">
    <property type="entry name" value="Sigma3 and sigma4 domains of RNA polymerase sigma factors"/>
    <property type="match status" value="1"/>
</dbReference>
<dbReference type="Gene3D" id="1.10.1740.10">
    <property type="match status" value="1"/>
</dbReference>
<reference evidence="8" key="1">
    <citation type="journal article" date="2019" name="Int. J. Syst. Evol. Microbiol.">
        <title>The Global Catalogue of Microorganisms (GCM) 10K type strain sequencing project: providing services to taxonomists for standard genome sequencing and annotation.</title>
        <authorList>
            <consortium name="The Broad Institute Genomics Platform"/>
            <consortium name="The Broad Institute Genome Sequencing Center for Infectious Disease"/>
            <person name="Wu L."/>
            <person name="Ma J."/>
        </authorList>
    </citation>
    <scope>NUCLEOTIDE SEQUENCE [LARGE SCALE GENOMIC DNA]</scope>
    <source>
        <strain evidence="8">JCM 18274</strain>
    </source>
</reference>
<dbReference type="PANTHER" id="PTHR43133:SF46">
    <property type="entry name" value="RNA POLYMERASE SIGMA-70 FACTOR ECF SUBFAMILY"/>
    <property type="match status" value="1"/>
</dbReference>
<dbReference type="InterPro" id="IPR039425">
    <property type="entry name" value="RNA_pol_sigma-70-like"/>
</dbReference>
<evidence type="ECO:0000259" key="6">
    <source>
        <dbReference type="Pfam" id="PF08281"/>
    </source>
</evidence>
<dbReference type="PANTHER" id="PTHR43133">
    <property type="entry name" value="RNA POLYMERASE ECF-TYPE SIGMA FACTO"/>
    <property type="match status" value="1"/>
</dbReference>
<gene>
    <name evidence="7" type="ORF">GCM10023311_27830</name>
</gene>
<evidence type="ECO:0000256" key="3">
    <source>
        <dbReference type="ARBA" id="ARBA00023082"/>
    </source>
</evidence>
<keyword evidence="8" id="KW-1185">Reference proteome</keyword>
<feature type="domain" description="RNA polymerase sigma-70 region 2" evidence="5">
    <location>
        <begin position="19"/>
        <end position="83"/>
    </location>
</feature>
<keyword evidence="2" id="KW-0805">Transcription regulation</keyword>
<dbReference type="InterPro" id="IPR014284">
    <property type="entry name" value="RNA_pol_sigma-70_dom"/>
</dbReference>
<evidence type="ECO:0000256" key="2">
    <source>
        <dbReference type="ARBA" id="ARBA00023015"/>
    </source>
</evidence>
<dbReference type="Gene3D" id="1.10.10.10">
    <property type="entry name" value="Winged helix-like DNA-binding domain superfamily/Winged helix DNA-binding domain"/>
    <property type="match status" value="1"/>
</dbReference>
<keyword evidence="3" id="KW-0731">Sigma factor</keyword>
<dbReference type="SUPFAM" id="SSF88946">
    <property type="entry name" value="Sigma2 domain of RNA polymerase sigma factors"/>
    <property type="match status" value="1"/>
</dbReference>
<dbReference type="InterPro" id="IPR013249">
    <property type="entry name" value="RNA_pol_sigma70_r4_t2"/>
</dbReference>
<evidence type="ECO:0000313" key="7">
    <source>
        <dbReference type="EMBL" id="GAA4900624.1"/>
    </source>
</evidence>
<name>A0ABP9FE92_9FLAO</name>
<comment type="caution">
    <text evidence="7">The sequence shown here is derived from an EMBL/GenBank/DDBJ whole genome shotgun (WGS) entry which is preliminary data.</text>
</comment>
<dbReference type="InterPro" id="IPR036388">
    <property type="entry name" value="WH-like_DNA-bd_sf"/>
</dbReference>
<dbReference type="NCBIfam" id="TIGR02937">
    <property type="entry name" value="sigma70-ECF"/>
    <property type="match status" value="1"/>
</dbReference>
<dbReference type="InterPro" id="IPR013324">
    <property type="entry name" value="RNA_pol_sigma_r3/r4-like"/>
</dbReference>
<dbReference type="InterPro" id="IPR007627">
    <property type="entry name" value="RNA_pol_sigma70_r2"/>
</dbReference>
<dbReference type="Pfam" id="PF08281">
    <property type="entry name" value="Sigma70_r4_2"/>
    <property type="match status" value="1"/>
</dbReference>
<dbReference type="EMBL" id="BAABJH010000007">
    <property type="protein sequence ID" value="GAA4900624.1"/>
    <property type="molecule type" value="Genomic_DNA"/>
</dbReference>
<keyword evidence="4" id="KW-0804">Transcription</keyword>
<feature type="domain" description="RNA polymerase sigma factor 70 region 4 type 2" evidence="6">
    <location>
        <begin position="117"/>
        <end position="164"/>
    </location>
</feature>
<accession>A0ABP9FE92</accession>
<sequence>MPKDPANNICQTHIFEGIYNKYSKGLHDFLYYKYGVQTNPKDKTQEAFIKLWDNCKNVTLAKAKSFLFTVANNMVLNEIKHQKVVLNYQKKPQRTYTNETPEFLLEETQFLEKYKIALANLSEEQRVAFLLNKVEGKKHSDIAEQLGVTNKVVEYRIYTAFSKLKAELENFNIK</sequence>
<dbReference type="Proteomes" id="UP001500433">
    <property type="component" value="Unassembled WGS sequence"/>
</dbReference>
<dbReference type="Pfam" id="PF04542">
    <property type="entry name" value="Sigma70_r2"/>
    <property type="match status" value="1"/>
</dbReference>
<comment type="similarity">
    <text evidence="1">Belongs to the sigma-70 factor family. ECF subfamily.</text>
</comment>
<dbReference type="InterPro" id="IPR013325">
    <property type="entry name" value="RNA_pol_sigma_r2"/>
</dbReference>
<evidence type="ECO:0000259" key="5">
    <source>
        <dbReference type="Pfam" id="PF04542"/>
    </source>
</evidence>
<evidence type="ECO:0000256" key="4">
    <source>
        <dbReference type="ARBA" id="ARBA00023163"/>
    </source>
</evidence>
<organism evidence="7 8">
    <name type="scientific">Flaviramulus aquimarinus</name>
    <dbReference type="NCBI Taxonomy" id="1170456"/>
    <lineage>
        <taxon>Bacteria</taxon>
        <taxon>Pseudomonadati</taxon>
        <taxon>Bacteroidota</taxon>
        <taxon>Flavobacteriia</taxon>
        <taxon>Flavobacteriales</taxon>
        <taxon>Flavobacteriaceae</taxon>
        <taxon>Flaviramulus</taxon>
    </lineage>
</organism>